<reference evidence="3" key="1">
    <citation type="submission" date="2020-03" db="EMBL/GenBank/DDBJ databases">
        <title>Site-based positive gene gene selection in Geosmithia morbida across the United States reveals a broad range of putative effectors and factors for local host and environmental adapation.</title>
        <authorList>
            <person name="Onufrak A."/>
            <person name="Murdoch R.W."/>
            <person name="Gazis R."/>
            <person name="Huff M."/>
            <person name="Staton M."/>
            <person name="Klingeman W."/>
            <person name="Hadziabdic D."/>
        </authorList>
    </citation>
    <scope>NUCLEOTIDE SEQUENCE</scope>
    <source>
        <strain evidence="3">1262</strain>
    </source>
</reference>
<dbReference type="PANTHER" id="PTHR12126:SF16">
    <property type="entry name" value="MIOREX COMPLEX COMPONENT 2"/>
    <property type="match status" value="1"/>
</dbReference>
<dbReference type="RefSeq" id="XP_035319982.1">
    <property type="nucleotide sequence ID" value="XM_035464272.1"/>
</dbReference>
<evidence type="ECO:0000313" key="3">
    <source>
        <dbReference type="EMBL" id="KAF4121330.1"/>
    </source>
</evidence>
<dbReference type="Proteomes" id="UP000749293">
    <property type="component" value="Unassembled WGS sequence"/>
</dbReference>
<feature type="domain" description="NAD-dependent epimerase/dehydratase" evidence="2">
    <location>
        <begin position="9"/>
        <end position="85"/>
    </location>
</feature>
<gene>
    <name evidence="3" type="ORF">GMORB2_2292</name>
</gene>
<evidence type="ECO:0000313" key="4">
    <source>
        <dbReference type="Proteomes" id="UP000749293"/>
    </source>
</evidence>
<dbReference type="InterPro" id="IPR001509">
    <property type="entry name" value="Epimerase_deHydtase"/>
</dbReference>
<dbReference type="AlphaFoldDB" id="A0A9P4YSN1"/>
<name>A0A9P4YSN1_9HYPO</name>
<dbReference type="EMBL" id="JAANYQ010000013">
    <property type="protein sequence ID" value="KAF4121330.1"/>
    <property type="molecule type" value="Genomic_DNA"/>
</dbReference>
<evidence type="ECO:0000259" key="2">
    <source>
        <dbReference type="Pfam" id="PF01370"/>
    </source>
</evidence>
<keyword evidence="4" id="KW-1185">Reference proteome</keyword>
<dbReference type="PANTHER" id="PTHR12126">
    <property type="entry name" value="NADH-UBIQUINONE OXIDOREDUCTASE 39 KDA SUBUNIT-RELATED"/>
    <property type="match status" value="1"/>
</dbReference>
<evidence type="ECO:0000256" key="1">
    <source>
        <dbReference type="SAM" id="MobiDB-lite"/>
    </source>
</evidence>
<dbReference type="InterPro" id="IPR036291">
    <property type="entry name" value="NAD(P)-bd_dom_sf"/>
</dbReference>
<dbReference type="Pfam" id="PF01370">
    <property type="entry name" value="Epimerase"/>
    <property type="match status" value="1"/>
</dbReference>
<dbReference type="GO" id="GO:0005739">
    <property type="term" value="C:mitochondrion"/>
    <property type="evidence" value="ECO:0007669"/>
    <property type="project" value="TreeGrafter"/>
</dbReference>
<comment type="caution">
    <text evidence="3">The sequence shown here is derived from an EMBL/GenBank/DDBJ whole genome shotgun (WGS) entry which is preliminary data.</text>
</comment>
<accession>A0A9P4YSN1</accession>
<proteinExistence type="predicted"/>
<dbReference type="GeneID" id="55968522"/>
<dbReference type="GO" id="GO:0044877">
    <property type="term" value="F:protein-containing complex binding"/>
    <property type="evidence" value="ECO:0007669"/>
    <property type="project" value="TreeGrafter"/>
</dbReference>
<feature type="region of interest" description="Disordered" evidence="1">
    <location>
        <begin position="111"/>
        <end position="132"/>
    </location>
</feature>
<organism evidence="3 4">
    <name type="scientific">Geosmithia morbida</name>
    <dbReference type="NCBI Taxonomy" id="1094350"/>
    <lineage>
        <taxon>Eukaryota</taxon>
        <taxon>Fungi</taxon>
        <taxon>Dikarya</taxon>
        <taxon>Ascomycota</taxon>
        <taxon>Pezizomycotina</taxon>
        <taxon>Sordariomycetes</taxon>
        <taxon>Hypocreomycetidae</taxon>
        <taxon>Hypocreales</taxon>
        <taxon>Bionectriaceae</taxon>
        <taxon>Geosmithia</taxon>
    </lineage>
</organism>
<dbReference type="OrthoDB" id="276721at2759"/>
<protein>
    <submittedName>
        <fullName evidence="3">Nucleoside-diphosphate-sugar epimerase</fullName>
    </submittedName>
</protein>
<dbReference type="Gene3D" id="3.40.50.720">
    <property type="entry name" value="NAD(P)-binding Rossmann-like Domain"/>
    <property type="match status" value="1"/>
</dbReference>
<sequence>MSRTVPKLIVCGGNGFLGSRICKNGVARGWDVVSISRSGEPKWDNVTSSPTAPSWSRRVTWERADLLRPSVYASLLRGADYVVHSMGILLEADYKGVVSGRESPVAGLSKAFASSRERRGGSDPLSKEAGEDFAPASANDQFSYEVMNRDSAIALARNAAAAAAGAAGATAGEGEDKGKVPAFCYVSAAGGAPVLPQRYITTKRQAENTITNAFPSMRSIFPRPPIMYDTSRPVTMASAAMCGGGAAFNQLTGGFFGGFLGAAGAKPLKVDTVADAIVEALSDDTVSGPIEIPQIEELANKAWRKSML</sequence>
<dbReference type="InterPro" id="IPR051207">
    <property type="entry name" value="ComplexI_NDUFA9_subunit"/>
</dbReference>
<feature type="compositionally biased region" description="Basic and acidic residues" evidence="1">
    <location>
        <begin position="115"/>
        <end position="130"/>
    </location>
</feature>
<dbReference type="SUPFAM" id="SSF51735">
    <property type="entry name" value="NAD(P)-binding Rossmann-fold domains"/>
    <property type="match status" value="1"/>
</dbReference>